<keyword evidence="2" id="KW-1185">Reference proteome</keyword>
<dbReference type="Proteomes" id="UP000078582">
    <property type="component" value="Chromosome"/>
</dbReference>
<protein>
    <submittedName>
        <fullName evidence="1">Uncharacterized protein</fullName>
    </submittedName>
</protein>
<dbReference type="AlphaFoldDB" id="A0A192H4G0"/>
<accession>A0A192H4G0</accession>
<proteinExistence type="predicted"/>
<sequence length="320" mass="37135">MGEQIPFPKNFDRFIMLGKAAAKKEDWKVAADNFSAAYQTKQDFNTNLLLATALMESGQYLVARQVAGEYENDYQASLSLISFYISLLLTAHDFVKATQICDQHLAKAKAADIHFWMETQKHIKGAENKYRHEEAAHLKELQKALYNLSDRSIYEQMDLLKQANQLPKEEFTVTAKWLLRNPFVHPLLKANVLADLQKMRVSDEVSLLWLDNKEYQVIPERLLPIMEYKSIITLKQLLAEKVGNDDPIVYQNLTEEINLHAAYLYPFADKVVKDPTLWLAVYLDFYTTDKLNKKQIDSENLTQIQQWQEKLRETTNILTL</sequence>
<reference evidence="1 2" key="1">
    <citation type="submission" date="2016-03" db="EMBL/GenBank/DDBJ databases">
        <title>Pediococcus and Lactobacillus from brewery environment - whole genome sequencing and assembly.</title>
        <authorList>
            <person name="Behr J."/>
            <person name="Geissler A.J."/>
            <person name="Vogel R.F."/>
        </authorList>
    </citation>
    <scope>NUCLEOTIDE SEQUENCE [LARGE SCALE GENOMIC DNA]</scope>
    <source>
        <strain evidence="1 2">TMW 1.1989</strain>
    </source>
</reference>
<gene>
    <name evidence="1" type="ORF">AYR53_10190</name>
</gene>
<organism evidence="1 2">
    <name type="scientific">Loigolactobacillus backii</name>
    <dbReference type="NCBI Taxonomy" id="375175"/>
    <lineage>
        <taxon>Bacteria</taxon>
        <taxon>Bacillati</taxon>
        <taxon>Bacillota</taxon>
        <taxon>Bacilli</taxon>
        <taxon>Lactobacillales</taxon>
        <taxon>Lactobacillaceae</taxon>
        <taxon>Loigolactobacillus</taxon>
    </lineage>
</organism>
<name>A0A192H4G0_9LACO</name>
<dbReference type="STRING" id="375175.AYR53_10190"/>
<dbReference type="KEGG" id="lbt:AYR52_05170"/>
<evidence type="ECO:0000313" key="2">
    <source>
        <dbReference type="Proteomes" id="UP000078582"/>
    </source>
</evidence>
<dbReference type="GeneID" id="42982626"/>
<dbReference type="RefSeq" id="WP_068224740.1">
    <property type="nucleotide sequence ID" value="NZ_CP014873.1"/>
</dbReference>
<evidence type="ECO:0000313" key="1">
    <source>
        <dbReference type="EMBL" id="ANK63097.1"/>
    </source>
</evidence>
<dbReference type="EMBL" id="CP014873">
    <property type="protein sequence ID" value="ANK63097.1"/>
    <property type="molecule type" value="Genomic_DNA"/>
</dbReference>
<dbReference type="OrthoDB" id="1655898at2"/>